<evidence type="ECO:0000259" key="4">
    <source>
        <dbReference type="Pfam" id="PF13191"/>
    </source>
</evidence>
<keyword evidence="2" id="KW-0067">ATP-binding</keyword>
<dbReference type="InterPro" id="IPR027417">
    <property type="entry name" value="P-loop_NTPase"/>
</dbReference>
<protein>
    <submittedName>
        <fullName evidence="5">Putative ATPase protein</fullName>
    </submittedName>
</protein>
<evidence type="ECO:0000256" key="2">
    <source>
        <dbReference type="ARBA" id="ARBA00022840"/>
    </source>
</evidence>
<evidence type="ECO:0000313" key="5">
    <source>
        <dbReference type="EMBL" id="AEQ20518.1"/>
    </source>
</evidence>
<keyword evidence="1" id="KW-0547">Nucleotide-binding</keyword>
<organism evidence="5">
    <name type="scientific">uncultured bacterium CSL144</name>
    <dbReference type="NCBI Taxonomy" id="1091570"/>
    <lineage>
        <taxon>Bacteria</taxon>
        <taxon>environmental samples</taxon>
    </lineage>
</organism>
<dbReference type="EMBL" id="JF429412">
    <property type="protein sequence ID" value="AEQ20518.1"/>
    <property type="molecule type" value="Genomic_DNA"/>
</dbReference>
<dbReference type="GO" id="GO:0004016">
    <property type="term" value="F:adenylate cyclase activity"/>
    <property type="evidence" value="ECO:0007669"/>
    <property type="project" value="TreeGrafter"/>
</dbReference>
<dbReference type="PANTHER" id="PTHR16305:SF28">
    <property type="entry name" value="GUANYLATE CYCLASE DOMAIN-CONTAINING PROTEIN"/>
    <property type="match status" value="1"/>
</dbReference>
<evidence type="ECO:0000256" key="1">
    <source>
        <dbReference type="ARBA" id="ARBA00022741"/>
    </source>
</evidence>
<dbReference type="InterPro" id="IPR011990">
    <property type="entry name" value="TPR-like_helical_dom_sf"/>
</dbReference>
<dbReference type="InterPro" id="IPR041664">
    <property type="entry name" value="AAA_16"/>
</dbReference>
<feature type="region of interest" description="Disordered" evidence="3">
    <location>
        <begin position="1010"/>
        <end position="1050"/>
    </location>
</feature>
<accession>G4WVR6</accession>
<evidence type="ECO:0000256" key="3">
    <source>
        <dbReference type="SAM" id="MobiDB-lite"/>
    </source>
</evidence>
<dbReference type="GO" id="GO:0005524">
    <property type="term" value="F:ATP binding"/>
    <property type="evidence" value="ECO:0007669"/>
    <property type="project" value="UniProtKB-KW"/>
</dbReference>
<proteinExistence type="predicted"/>
<feature type="domain" description="Orc1-like AAA ATPase" evidence="4">
    <location>
        <begin position="13"/>
        <end position="192"/>
    </location>
</feature>
<dbReference type="Pfam" id="PF13191">
    <property type="entry name" value="AAA_16"/>
    <property type="match status" value="1"/>
</dbReference>
<reference evidence="5" key="1">
    <citation type="journal article" date="2004" name="Appl. Environ. Microbiol.">
        <title>Long-chain N-acyltyrosine synthases from environmental DNA.</title>
        <authorList>
            <person name="Brady S.F."/>
            <person name="Chao C.J."/>
            <person name="Clardy J."/>
        </authorList>
    </citation>
    <scope>NUCLEOTIDE SEQUENCE</scope>
</reference>
<reference evidence="5" key="2">
    <citation type="journal article" date="2011" name="J. Bacteriol.">
        <title>Long-chain N-acyl amino acid synthases are linked to the putative PEP-CTERM/exosortase protein-sorting system in Gram-negative bacteria.</title>
        <authorList>
            <person name="Craig J.W."/>
            <person name="Cherry M.A."/>
            <person name="Brady S.F."/>
        </authorList>
    </citation>
    <scope>NUCLEOTIDE SEQUENCE</scope>
</reference>
<dbReference type="SUPFAM" id="SSF52540">
    <property type="entry name" value="P-loop containing nucleoside triphosphate hydrolases"/>
    <property type="match status" value="1"/>
</dbReference>
<dbReference type="Gene3D" id="1.25.40.10">
    <property type="entry name" value="Tetratricopeptide repeat domain"/>
    <property type="match status" value="1"/>
</dbReference>
<dbReference type="GO" id="GO:0005737">
    <property type="term" value="C:cytoplasm"/>
    <property type="evidence" value="ECO:0007669"/>
    <property type="project" value="TreeGrafter"/>
</dbReference>
<dbReference type="Gene3D" id="3.40.50.300">
    <property type="entry name" value="P-loop containing nucleotide triphosphate hydrolases"/>
    <property type="match status" value="1"/>
</dbReference>
<dbReference type="PANTHER" id="PTHR16305">
    <property type="entry name" value="TESTICULAR SOLUBLE ADENYLYL CYCLASE"/>
    <property type="match status" value="1"/>
</dbReference>
<sequence>MTGSTRGLEPAAFAGRAVELSTLNAAAGAAKAGQFSAVLISGEPGVGKTRLAEETCNYARELGFEVAAGRCFDTQSRLAYFPFIQAFRHLVRHASRSIPPEERRGGTEWAGETAAIIARLAFRAPRSARQNPEISSAAQTELFESVICFLRARSEICPLLVVLEDLDWADEGSLSLLVHLVRMLASARLLIIGTCQGNDAPERLELVRTVLEWGRHRWCQRIRLRGLAGTEAASLVEQLLGSTLAGETERLAADIGRLSNGNPLFIHQIVRHLVETGRLSKGSGRWVASSGWESKLAAEDGIREVVDARLSPLSEGCRLALSHAAVLGEEFELEVLAHMLPFAARDLADLLEEASGAGIVNEARTDETADYAFAHALIRQSLYERQSRPAQRALHAGAAHAIEAVHQADFDSHLSQLALHYTKAGRAGDLAKAAEYSMRAGEAAYTACAYADAACHWRAALKLASTGDRRLRVQLLERLGEASLLSAATPAEATHHLQAALKLYTELGQESDIARVHARLVTVISLSAMNPAAIDMGQAVSHSRRAEKLLAVRADQGAEGDLLIGEAIVAHAQFRTEDGLAASERAMEIGQLLDNAGIWCQAAALHGHFLWTSGKLKEGLGLMEQALERAERTRDVKPRFAAAWLLGFSYLLLWDPTAAERTIQLGLADSDTGQVEFLRQVLVLHLGIAHIFTGALAQARSLLTMAPHRFLEANLRFFEGEWTQAEDLLSQQIERSHMAQSKQQHWTASLWLARLKRVQGDDASALDLLTHTPLMAESLLRIPEEIATRSELALVRLARGEVAEARSEVRRCRTLLNPGEDWRALSAFVDRAEAAVLAHDGFLEEARPLWILAGKVFSRYQLPWEVAETLVTWGTLLLRLGKAEEGAANLSAAAQIYRHLDLGARWDNRIEELRGSAKCPPAARFDGSPVAPGMPDTLVEAAGRAPSRGIHSLVTTHDVALLATLIHDAIAHLMNAIDKAAKLRAPIERIAAATEKISRISTPVERLARALEEAGRNSAPGRSHGDSPGTRPGRSSREKLDRSHDPGRPL</sequence>
<dbReference type="SUPFAM" id="SSF48452">
    <property type="entry name" value="TPR-like"/>
    <property type="match status" value="2"/>
</dbReference>
<feature type="compositionally biased region" description="Basic and acidic residues" evidence="3">
    <location>
        <begin position="1035"/>
        <end position="1050"/>
    </location>
</feature>
<name>G4WVR6_9BACT</name>
<dbReference type="AlphaFoldDB" id="G4WVR6"/>